<protein>
    <submittedName>
        <fullName evidence="1">Uncharacterized protein</fullName>
    </submittedName>
</protein>
<comment type="caution">
    <text evidence="1">The sequence shown here is derived from an EMBL/GenBank/DDBJ whole genome shotgun (WGS) entry which is preliminary data.</text>
</comment>
<name>A0A645CBY1_9ZZZZ</name>
<organism evidence="1">
    <name type="scientific">bioreactor metagenome</name>
    <dbReference type="NCBI Taxonomy" id="1076179"/>
    <lineage>
        <taxon>unclassified sequences</taxon>
        <taxon>metagenomes</taxon>
        <taxon>ecological metagenomes</taxon>
    </lineage>
</organism>
<dbReference type="AlphaFoldDB" id="A0A645CBY1"/>
<proteinExistence type="predicted"/>
<dbReference type="EMBL" id="VSSQ01025964">
    <property type="protein sequence ID" value="MPM74434.1"/>
    <property type="molecule type" value="Genomic_DNA"/>
</dbReference>
<sequence length="57" mass="6735">MKYYQHDSHKNKCALDCIQKISFSRSKDEMTAVSCIDGIPYLYDYIKPDLLCIDREK</sequence>
<gene>
    <name evidence="1" type="ORF">SDC9_121422</name>
</gene>
<reference evidence="1" key="1">
    <citation type="submission" date="2019-08" db="EMBL/GenBank/DDBJ databases">
        <authorList>
            <person name="Kucharzyk K."/>
            <person name="Murdoch R.W."/>
            <person name="Higgins S."/>
            <person name="Loffler F."/>
        </authorList>
    </citation>
    <scope>NUCLEOTIDE SEQUENCE</scope>
</reference>
<evidence type="ECO:0000313" key="1">
    <source>
        <dbReference type="EMBL" id="MPM74434.1"/>
    </source>
</evidence>
<accession>A0A645CBY1</accession>